<feature type="transmembrane region" description="Helical" evidence="6">
    <location>
        <begin position="81"/>
        <end position="101"/>
    </location>
</feature>
<dbReference type="InterPro" id="IPR036259">
    <property type="entry name" value="MFS_trans_sf"/>
</dbReference>
<feature type="transmembrane region" description="Helical" evidence="6">
    <location>
        <begin position="280"/>
        <end position="299"/>
    </location>
</feature>
<comment type="caution">
    <text evidence="8">The sequence shown here is derived from an EMBL/GenBank/DDBJ whole genome shotgun (WGS) entry which is preliminary data.</text>
</comment>
<feature type="compositionally biased region" description="Basic and acidic residues" evidence="5">
    <location>
        <begin position="1"/>
        <end position="11"/>
    </location>
</feature>
<feature type="domain" description="Major facilitator superfamily (MFS) profile" evidence="7">
    <location>
        <begin position="81"/>
        <end position="591"/>
    </location>
</feature>
<dbReference type="PANTHER" id="PTHR23501">
    <property type="entry name" value="MAJOR FACILITATOR SUPERFAMILY"/>
    <property type="match status" value="1"/>
</dbReference>
<evidence type="ECO:0000256" key="4">
    <source>
        <dbReference type="ARBA" id="ARBA00023136"/>
    </source>
</evidence>
<comment type="subcellular location">
    <subcellularLocation>
        <location evidence="1">Membrane</location>
        <topology evidence="1">Multi-pass membrane protein</topology>
    </subcellularLocation>
</comment>
<dbReference type="PROSITE" id="PS50850">
    <property type="entry name" value="MFS"/>
    <property type="match status" value="1"/>
</dbReference>
<keyword evidence="4 6" id="KW-0472">Membrane</keyword>
<evidence type="ECO:0000256" key="6">
    <source>
        <dbReference type="SAM" id="Phobius"/>
    </source>
</evidence>
<evidence type="ECO:0000256" key="5">
    <source>
        <dbReference type="SAM" id="MobiDB-lite"/>
    </source>
</evidence>
<protein>
    <recommendedName>
        <fullName evidence="7">Major facilitator superfamily (MFS) profile domain-containing protein</fullName>
    </recommendedName>
</protein>
<sequence>MARTDPDKKSNDYGTVNDPGSSKRVSSIAESEVDTISISTDNSYQLSNSSLLDADEEARLLNNAKDDDITKKAENKTPAQIITVLLLGVFIASGDGSFVLATNGVISSEFGRLDDASWLVTSYMLTMCALQPLYGKLSDIYGRKAMVLIAYAFFGVGCLYSGVAHSLTGVIVGRAISGIGGAGMMVLVSILITDLVPQRDVAAWRAYVNIAATTGRSLGGPVGGYLTDTVGWRWSFGGQAPLVGLAGILVALRLSNTTPTPTNTAEPAVPETQKSKLARIDFLGSFLLAVTIVGFLLVLDLGGQRLAWGSPYIIGLSIASLIFLVSFAFVEIYVASEPIFPLHLLTKNNIATSYGSLAFSTVSQIGIMYTVPRYFQITRNSSVTEAGAQLVPAVVGNVIGGLITGISVKRTGRYKLILVLAGIISTVASTLLILRWNGHTGFLESLYIFPGGFGMGLSQAASFVAMTAGLEKEHYAVATMGLYLSSSLGAVAGVSAVNVVLENVVRRILGQRLTGPGSEKLLPSVGSEVRDSLRARNHEQHKYEGLALYFQKKRSMGGPSLVTKSRQSQTSSAPFGKALRKPLEEGIVNTA</sequence>
<feature type="transmembrane region" description="Helical" evidence="6">
    <location>
        <begin position="116"/>
        <end position="134"/>
    </location>
</feature>
<evidence type="ECO:0000256" key="3">
    <source>
        <dbReference type="ARBA" id="ARBA00022989"/>
    </source>
</evidence>
<feature type="transmembrane region" description="Helical" evidence="6">
    <location>
        <begin position="354"/>
        <end position="375"/>
    </location>
</feature>
<proteinExistence type="predicted"/>
<feature type="transmembrane region" description="Helical" evidence="6">
    <location>
        <begin position="387"/>
        <end position="404"/>
    </location>
</feature>
<feature type="transmembrane region" description="Helical" evidence="6">
    <location>
        <begin position="146"/>
        <end position="163"/>
    </location>
</feature>
<feature type="transmembrane region" description="Helical" evidence="6">
    <location>
        <begin position="446"/>
        <end position="470"/>
    </location>
</feature>
<dbReference type="EMBL" id="JAABOJ010000028">
    <property type="protein sequence ID" value="KAF3277463.1"/>
    <property type="molecule type" value="Genomic_DNA"/>
</dbReference>
<evidence type="ECO:0000313" key="9">
    <source>
        <dbReference type="Proteomes" id="UP000474640"/>
    </source>
</evidence>
<dbReference type="InterPro" id="IPR011701">
    <property type="entry name" value="MFS"/>
</dbReference>
<dbReference type="SUPFAM" id="SSF103473">
    <property type="entry name" value="MFS general substrate transporter"/>
    <property type="match status" value="1"/>
</dbReference>
<dbReference type="Gene3D" id="1.20.1250.20">
    <property type="entry name" value="MFS general substrate transporter like domains"/>
    <property type="match status" value="1"/>
</dbReference>
<feature type="compositionally biased region" description="Polar residues" evidence="5">
    <location>
        <begin position="562"/>
        <end position="573"/>
    </location>
</feature>
<gene>
    <name evidence="8" type="ORF">TWF970_005074</name>
</gene>
<dbReference type="GO" id="GO:0000329">
    <property type="term" value="C:fungal-type vacuole membrane"/>
    <property type="evidence" value="ECO:0007669"/>
    <property type="project" value="TreeGrafter"/>
</dbReference>
<dbReference type="AlphaFoldDB" id="A0A7C8V5M5"/>
<name>A0A7C8V5M5_ORBOL</name>
<dbReference type="InterPro" id="IPR020846">
    <property type="entry name" value="MFS_dom"/>
</dbReference>
<dbReference type="Proteomes" id="UP000474640">
    <property type="component" value="Unassembled WGS sequence"/>
</dbReference>
<feature type="compositionally biased region" description="Polar residues" evidence="5">
    <location>
        <begin position="12"/>
        <end position="27"/>
    </location>
</feature>
<organism evidence="8 9">
    <name type="scientific">Orbilia oligospora</name>
    <name type="common">Nematode-trapping fungus</name>
    <name type="synonym">Arthrobotrys oligospora</name>
    <dbReference type="NCBI Taxonomy" id="2813651"/>
    <lineage>
        <taxon>Eukaryota</taxon>
        <taxon>Fungi</taxon>
        <taxon>Dikarya</taxon>
        <taxon>Ascomycota</taxon>
        <taxon>Pezizomycotina</taxon>
        <taxon>Orbiliomycetes</taxon>
        <taxon>Orbiliales</taxon>
        <taxon>Orbiliaceae</taxon>
        <taxon>Orbilia</taxon>
    </lineage>
</organism>
<evidence type="ECO:0000313" key="8">
    <source>
        <dbReference type="EMBL" id="KAF3277463.1"/>
    </source>
</evidence>
<feature type="transmembrane region" description="Helical" evidence="6">
    <location>
        <begin position="416"/>
        <end position="434"/>
    </location>
</feature>
<dbReference type="Pfam" id="PF07690">
    <property type="entry name" value="MFS_1"/>
    <property type="match status" value="1"/>
</dbReference>
<evidence type="ECO:0000256" key="1">
    <source>
        <dbReference type="ARBA" id="ARBA00004141"/>
    </source>
</evidence>
<dbReference type="OrthoDB" id="6770063at2759"/>
<feature type="transmembrane region" description="Helical" evidence="6">
    <location>
        <begin position="311"/>
        <end position="334"/>
    </location>
</feature>
<feature type="region of interest" description="Disordered" evidence="5">
    <location>
        <begin position="1"/>
        <end position="27"/>
    </location>
</feature>
<reference evidence="8 9" key="1">
    <citation type="submission" date="2020-01" db="EMBL/GenBank/DDBJ databases">
        <authorList>
            <person name="Palmer J.M."/>
        </authorList>
    </citation>
    <scope>NUCLEOTIDE SEQUENCE [LARGE SCALE GENOMIC DNA]</scope>
    <source>
        <strain evidence="8 9">TWF970</strain>
    </source>
</reference>
<dbReference type="Gene3D" id="1.20.1720.10">
    <property type="entry name" value="Multidrug resistance protein D"/>
    <property type="match status" value="1"/>
</dbReference>
<evidence type="ECO:0000256" key="2">
    <source>
        <dbReference type="ARBA" id="ARBA00022692"/>
    </source>
</evidence>
<keyword evidence="3 6" id="KW-1133">Transmembrane helix</keyword>
<feature type="transmembrane region" description="Helical" evidence="6">
    <location>
        <begin position="482"/>
        <end position="501"/>
    </location>
</feature>
<dbReference type="GO" id="GO:0015174">
    <property type="term" value="F:basic amino acid transmembrane transporter activity"/>
    <property type="evidence" value="ECO:0007669"/>
    <property type="project" value="TreeGrafter"/>
</dbReference>
<dbReference type="PANTHER" id="PTHR23501:SF33">
    <property type="entry name" value="MAJOR FACILITATOR SUPERFAMILY (MFS) PROFILE DOMAIN-CONTAINING PROTEIN"/>
    <property type="match status" value="1"/>
</dbReference>
<evidence type="ECO:0000259" key="7">
    <source>
        <dbReference type="PROSITE" id="PS50850"/>
    </source>
</evidence>
<accession>A0A7C8V5M5</accession>
<feature type="region of interest" description="Disordered" evidence="5">
    <location>
        <begin position="557"/>
        <end position="576"/>
    </location>
</feature>
<feature type="transmembrane region" description="Helical" evidence="6">
    <location>
        <begin position="175"/>
        <end position="196"/>
    </location>
</feature>
<keyword evidence="2 6" id="KW-0812">Transmembrane</keyword>